<protein>
    <submittedName>
        <fullName evidence="3">Uncharacterized protein</fullName>
    </submittedName>
</protein>
<keyword evidence="2" id="KW-0812">Transmembrane</keyword>
<gene>
    <name evidence="3" type="ORF">BLNAU_23131</name>
</gene>
<keyword evidence="2" id="KW-0472">Membrane</keyword>
<comment type="caution">
    <text evidence="3">The sequence shown here is derived from an EMBL/GenBank/DDBJ whole genome shotgun (WGS) entry which is preliminary data.</text>
</comment>
<dbReference type="Proteomes" id="UP001281761">
    <property type="component" value="Unassembled WGS sequence"/>
</dbReference>
<evidence type="ECO:0000313" key="3">
    <source>
        <dbReference type="EMBL" id="KAK2941949.1"/>
    </source>
</evidence>
<name>A0ABQ9WS84_9EUKA</name>
<feature type="region of interest" description="Disordered" evidence="1">
    <location>
        <begin position="538"/>
        <end position="557"/>
    </location>
</feature>
<keyword evidence="2" id="KW-1133">Transmembrane helix</keyword>
<keyword evidence="4" id="KW-1185">Reference proteome</keyword>
<organism evidence="3 4">
    <name type="scientific">Blattamonas nauphoetae</name>
    <dbReference type="NCBI Taxonomy" id="2049346"/>
    <lineage>
        <taxon>Eukaryota</taxon>
        <taxon>Metamonada</taxon>
        <taxon>Preaxostyla</taxon>
        <taxon>Oxymonadida</taxon>
        <taxon>Blattamonas</taxon>
    </lineage>
</organism>
<evidence type="ECO:0000313" key="4">
    <source>
        <dbReference type="Proteomes" id="UP001281761"/>
    </source>
</evidence>
<reference evidence="3 4" key="1">
    <citation type="journal article" date="2022" name="bioRxiv">
        <title>Genomics of Preaxostyla Flagellates Illuminates Evolutionary Transitions and the Path Towards Mitochondrial Loss.</title>
        <authorList>
            <person name="Novak L.V.F."/>
            <person name="Treitli S.C."/>
            <person name="Pyrih J."/>
            <person name="Halakuc P."/>
            <person name="Pipaliya S.V."/>
            <person name="Vacek V."/>
            <person name="Brzon O."/>
            <person name="Soukal P."/>
            <person name="Eme L."/>
            <person name="Dacks J.B."/>
            <person name="Karnkowska A."/>
            <person name="Elias M."/>
            <person name="Hampl V."/>
        </authorList>
    </citation>
    <scope>NUCLEOTIDE SEQUENCE [LARGE SCALE GENOMIC DNA]</scope>
    <source>
        <strain evidence="3">NAU3</strain>
        <tissue evidence="3">Gut</tissue>
    </source>
</reference>
<sequence length="610" mass="65966">MSQKMLGCVVSLTSSHLSGSTIRDVNNGGSVLCSNSSFSSLLPSPNTDLSITYPNGTSTHFDDDGTDYYFDSCSGDEYTFASFSHCHFTGTHYGFGARPLTFMEYPGTVSILSCSFTSILFDHSFGQGAAVYVILSCSAAEYSWSYGGALGVSAYNNGDSLKQLRLVGWVIADWFTLGSGGGVDLSGCIDLSVVDTLFEHCEVTNDQTTSRGGGISVRLLNELTVARCSFVECSSGGGGSAVHFVHNSRISISDSLVQNCSSGATGAICICSPGDYAPLSLSRVGMIIKGDELESDLYDSVRCQHAEFNNIGPVLTAKPTGRVNRETGKIELEMKAITPPTSQEFEVTMKEDGNETDTVLRMLFSEGTGTLIFESEASQKYNTAYTITKIVGVVPDSSSYRMPNGVTVPAIAWPFNLAVNSDFLTFTTPKQPSTLLSAISNIISDDSKCAHVILIFNKEVYGSFDVVVEEDGKDVMLTVPILTEALAGESGKFVIVGSDRLLTHDTTYTIKSIEPTPGTDTLFVFMNRSITFHIPKSLYVPPEEPEPEDPEDPKKAMSPETKKLLSWLIPLVACLLIALLLAVVLIVLLRRRLQKKAQFEQKEMEAQETL</sequence>
<evidence type="ECO:0000256" key="1">
    <source>
        <dbReference type="SAM" id="MobiDB-lite"/>
    </source>
</evidence>
<dbReference type="EMBL" id="JARBJD010000447">
    <property type="protein sequence ID" value="KAK2941949.1"/>
    <property type="molecule type" value="Genomic_DNA"/>
</dbReference>
<feature type="transmembrane region" description="Helical" evidence="2">
    <location>
        <begin position="564"/>
        <end position="589"/>
    </location>
</feature>
<evidence type="ECO:0000256" key="2">
    <source>
        <dbReference type="SAM" id="Phobius"/>
    </source>
</evidence>
<proteinExistence type="predicted"/>
<accession>A0ABQ9WS84</accession>